<dbReference type="HAMAP" id="MF_02088">
    <property type="entry name" value="Q_prec_transport"/>
    <property type="match status" value="1"/>
</dbReference>
<dbReference type="EMBL" id="FXBB01000044">
    <property type="protein sequence ID" value="SMG48139.1"/>
    <property type="molecule type" value="Genomic_DNA"/>
</dbReference>
<evidence type="ECO:0000313" key="3">
    <source>
        <dbReference type="Proteomes" id="UP000193355"/>
    </source>
</evidence>
<keyword evidence="1" id="KW-0813">Transport</keyword>
<feature type="transmembrane region" description="Helical" evidence="1">
    <location>
        <begin position="85"/>
        <end position="104"/>
    </location>
</feature>
<keyword evidence="3" id="KW-1185">Reference proteome</keyword>
<feature type="transmembrane region" description="Helical" evidence="1">
    <location>
        <begin position="191"/>
        <end position="216"/>
    </location>
</feature>
<keyword evidence="1" id="KW-0472">Membrane</keyword>
<dbReference type="AlphaFoldDB" id="A0A1X7L4Z1"/>
<proteinExistence type="inferred from homology"/>
<feature type="transmembrane region" description="Helical" evidence="1">
    <location>
        <begin position="30"/>
        <end position="46"/>
    </location>
</feature>
<feature type="transmembrane region" description="Helical" evidence="1">
    <location>
        <begin position="165"/>
        <end position="185"/>
    </location>
</feature>
<feature type="transmembrane region" description="Helical" evidence="1">
    <location>
        <begin position="6"/>
        <end position="25"/>
    </location>
</feature>
<reference evidence="3" key="1">
    <citation type="submission" date="2017-04" db="EMBL/GenBank/DDBJ databases">
        <authorList>
            <person name="Varghese N."/>
            <person name="Submissions S."/>
        </authorList>
    </citation>
    <scope>NUCLEOTIDE SEQUENCE [LARGE SCALE GENOMIC DNA]</scope>
    <source>
        <strain evidence="3">USBA 82</strain>
    </source>
</reference>
<sequence length="232" mass="26336">MSNEFLWFLMMATNFLFIMAIYRLWGKQGLLCWIPVSVILANIQVVKLVSLFGITATLGNIVYASAFLVTDILSENHGKEDAKQAVYIGFFSLIATTVIMNLALQFTAHPDDFAQGAMETIFKIMPRLAIASLIAYGLSQMHDVWAFHWWREKTNGKHLWLRNNLSTLVSQALDSVVFTFVAFYGTLPLGVLWEIFISTYVLKFIVAACDTPFVYLARRIKETPKFTSQKVN</sequence>
<name>A0A1X7L4Z1_9BACT</name>
<accession>A0A1X7L4Z1</accession>
<organism evidence="2 3">
    <name type="scientific">Dethiosulfovibrio salsuginis</name>
    <dbReference type="NCBI Taxonomy" id="561720"/>
    <lineage>
        <taxon>Bacteria</taxon>
        <taxon>Thermotogati</taxon>
        <taxon>Synergistota</taxon>
        <taxon>Synergistia</taxon>
        <taxon>Synergistales</taxon>
        <taxon>Dethiosulfovibrionaceae</taxon>
        <taxon>Dethiosulfovibrio</taxon>
    </lineage>
</organism>
<feature type="transmembrane region" description="Helical" evidence="1">
    <location>
        <begin position="52"/>
        <end position="73"/>
    </location>
</feature>
<dbReference type="Proteomes" id="UP000193355">
    <property type="component" value="Unassembled WGS sequence"/>
</dbReference>
<dbReference type="NCBIfam" id="TIGR00697">
    <property type="entry name" value="queuosine precursor transporter"/>
    <property type="match status" value="1"/>
</dbReference>
<feature type="transmembrane region" description="Helical" evidence="1">
    <location>
        <begin position="124"/>
        <end position="145"/>
    </location>
</feature>
<dbReference type="Pfam" id="PF02592">
    <property type="entry name" value="Vut_1"/>
    <property type="match status" value="1"/>
</dbReference>
<dbReference type="OrthoDB" id="9805479at2"/>
<dbReference type="PANTHER" id="PTHR34300:SF2">
    <property type="entry name" value="QUEUOSINE PRECURSOR TRANSPORTER-RELATED"/>
    <property type="match status" value="1"/>
</dbReference>
<dbReference type="PANTHER" id="PTHR34300">
    <property type="entry name" value="QUEUOSINE PRECURSOR TRANSPORTER-RELATED"/>
    <property type="match status" value="1"/>
</dbReference>
<comment type="function">
    <text evidence="1">Involved in the import of queuosine (Q) precursors, required for Q precursor salvage.</text>
</comment>
<evidence type="ECO:0000256" key="1">
    <source>
        <dbReference type="HAMAP-Rule" id="MF_02088"/>
    </source>
</evidence>
<dbReference type="STRING" id="561720.SAMN06275492_14423"/>
<dbReference type="InterPro" id="IPR003744">
    <property type="entry name" value="YhhQ"/>
</dbReference>
<keyword evidence="1" id="KW-0812">Transmembrane</keyword>
<gene>
    <name evidence="2" type="ORF">SAMN06275492_14423</name>
</gene>
<dbReference type="RefSeq" id="WP_085545559.1">
    <property type="nucleotide sequence ID" value="NZ_FXBB01000044.1"/>
</dbReference>
<evidence type="ECO:0000313" key="2">
    <source>
        <dbReference type="EMBL" id="SMG48139.1"/>
    </source>
</evidence>
<dbReference type="GO" id="GO:0022857">
    <property type="term" value="F:transmembrane transporter activity"/>
    <property type="evidence" value="ECO:0007669"/>
    <property type="project" value="UniProtKB-UniRule"/>
</dbReference>
<comment type="subcellular location">
    <subcellularLocation>
        <location evidence="1">Cell membrane</location>
        <topology evidence="1">Multi-pass membrane protein</topology>
    </subcellularLocation>
</comment>
<keyword evidence="1" id="KW-1003">Cell membrane</keyword>
<dbReference type="GO" id="GO:0005886">
    <property type="term" value="C:plasma membrane"/>
    <property type="evidence" value="ECO:0007669"/>
    <property type="project" value="UniProtKB-SubCell"/>
</dbReference>
<protein>
    <recommendedName>
        <fullName evidence="1">Probable queuosine precursor transporter</fullName>
        <shortName evidence="1">Q precursor transporter</shortName>
    </recommendedName>
</protein>
<keyword evidence="1" id="KW-1133">Transmembrane helix</keyword>
<comment type="similarity">
    <text evidence="1">Belongs to the vitamin uptake transporter (VUT/ECF) (TC 2.A.88) family. Q precursor transporter subfamily.</text>
</comment>